<evidence type="ECO:0000256" key="2">
    <source>
        <dbReference type="ARBA" id="ARBA00007812"/>
    </source>
</evidence>
<feature type="domain" description="Thiamine pyrophosphate enzyme N-terminal TPP-binding" evidence="7">
    <location>
        <begin position="8"/>
        <end position="111"/>
    </location>
</feature>
<dbReference type="GO" id="GO:0005948">
    <property type="term" value="C:acetolactate synthase complex"/>
    <property type="evidence" value="ECO:0007669"/>
    <property type="project" value="TreeGrafter"/>
</dbReference>
<dbReference type="InterPro" id="IPR011766">
    <property type="entry name" value="TPP_enzyme_TPP-bd"/>
</dbReference>
<reference evidence="8 9" key="1">
    <citation type="journal article" date="2013" name="Int. J. Syst. Evol. Microbiol.">
        <title>Tumebacillus flagellatus sp. nov., an alpha-amylase/pullulanase-producing bacterium isolated from cassava wastewater.</title>
        <authorList>
            <person name="Wang Q."/>
            <person name="Xie N."/>
            <person name="Qin Y."/>
            <person name="Shen N."/>
            <person name="Zhu J."/>
            <person name="Mi H."/>
            <person name="Huang R."/>
        </authorList>
    </citation>
    <scope>NUCLEOTIDE SEQUENCE [LARGE SCALE GENOMIC DNA]</scope>
    <source>
        <strain evidence="8 9">GST4</strain>
    </source>
</reference>
<comment type="similarity">
    <text evidence="2 4">Belongs to the TPP enzyme family.</text>
</comment>
<dbReference type="CDD" id="cd07035">
    <property type="entry name" value="TPP_PYR_POX_like"/>
    <property type="match status" value="1"/>
</dbReference>
<comment type="caution">
    <text evidence="8">The sequence shown here is derived from an EMBL/GenBank/DDBJ whole genome shotgun (WGS) entry which is preliminary data.</text>
</comment>
<dbReference type="InterPro" id="IPR029061">
    <property type="entry name" value="THDP-binding"/>
</dbReference>
<dbReference type="InterPro" id="IPR029035">
    <property type="entry name" value="DHS-like_NAD/FAD-binding_dom"/>
</dbReference>
<dbReference type="SUPFAM" id="SSF52467">
    <property type="entry name" value="DHS-like NAD/FAD-binding domain"/>
    <property type="match status" value="1"/>
</dbReference>
<protein>
    <submittedName>
        <fullName evidence="8">Acetolactate synthase</fullName>
    </submittedName>
</protein>
<dbReference type="GO" id="GO:0009099">
    <property type="term" value="P:L-valine biosynthetic process"/>
    <property type="evidence" value="ECO:0007669"/>
    <property type="project" value="TreeGrafter"/>
</dbReference>
<dbReference type="PANTHER" id="PTHR18968:SF13">
    <property type="entry name" value="ACETOLACTATE SYNTHASE CATALYTIC SUBUNIT, MITOCHONDRIAL"/>
    <property type="match status" value="1"/>
</dbReference>
<evidence type="ECO:0000256" key="3">
    <source>
        <dbReference type="ARBA" id="ARBA00023052"/>
    </source>
</evidence>
<dbReference type="GO" id="GO:0009097">
    <property type="term" value="P:isoleucine biosynthetic process"/>
    <property type="evidence" value="ECO:0007669"/>
    <property type="project" value="TreeGrafter"/>
</dbReference>
<dbReference type="InterPro" id="IPR000399">
    <property type="entry name" value="TPP-bd_CS"/>
</dbReference>
<feature type="domain" description="Thiamine pyrophosphate enzyme TPP-binding" evidence="6">
    <location>
        <begin position="409"/>
        <end position="555"/>
    </location>
</feature>
<dbReference type="GO" id="GO:0030976">
    <property type="term" value="F:thiamine pyrophosphate binding"/>
    <property type="evidence" value="ECO:0007669"/>
    <property type="project" value="InterPro"/>
</dbReference>
<gene>
    <name evidence="8" type="ORF">EL26_15560</name>
</gene>
<dbReference type="OrthoDB" id="4494979at2"/>
<proteinExistence type="inferred from homology"/>
<evidence type="ECO:0000259" key="5">
    <source>
        <dbReference type="Pfam" id="PF00205"/>
    </source>
</evidence>
<evidence type="ECO:0000259" key="7">
    <source>
        <dbReference type="Pfam" id="PF02776"/>
    </source>
</evidence>
<organism evidence="8 9">
    <name type="scientific">Tumebacillus flagellatus</name>
    <dbReference type="NCBI Taxonomy" id="1157490"/>
    <lineage>
        <taxon>Bacteria</taxon>
        <taxon>Bacillati</taxon>
        <taxon>Bacillota</taxon>
        <taxon>Bacilli</taxon>
        <taxon>Bacillales</taxon>
        <taxon>Alicyclobacillaceae</taxon>
        <taxon>Tumebacillus</taxon>
    </lineage>
</organism>
<evidence type="ECO:0000313" key="8">
    <source>
        <dbReference type="EMBL" id="KEO82341.1"/>
    </source>
</evidence>
<dbReference type="Gene3D" id="3.40.50.1220">
    <property type="entry name" value="TPP-binding domain"/>
    <property type="match status" value="1"/>
</dbReference>
<dbReference type="PANTHER" id="PTHR18968">
    <property type="entry name" value="THIAMINE PYROPHOSPHATE ENZYMES"/>
    <property type="match status" value="1"/>
</dbReference>
<dbReference type="CDD" id="cd00568">
    <property type="entry name" value="TPP_enzymes"/>
    <property type="match status" value="1"/>
</dbReference>
<dbReference type="Proteomes" id="UP000027931">
    <property type="component" value="Unassembled WGS sequence"/>
</dbReference>
<dbReference type="SUPFAM" id="SSF52518">
    <property type="entry name" value="Thiamin diphosphate-binding fold (THDP-binding)"/>
    <property type="match status" value="2"/>
</dbReference>
<dbReference type="GO" id="GO:0050660">
    <property type="term" value="F:flavin adenine dinucleotide binding"/>
    <property type="evidence" value="ECO:0007669"/>
    <property type="project" value="TreeGrafter"/>
</dbReference>
<feature type="domain" description="Thiamine pyrophosphate enzyme central" evidence="5">
    <location>
        <begin position="192"/>
        <end position="327"/>
    </location>
</feature>
<dbReference type="STRING" id="1157490.EL26_15560"/>
<dbReference type="GO" id="GO:0000287">
    <property type="term" value="F:magnesium ion binding"/>
    <property type="evidence" value="ECO:0007669"/>
    <property type="project" value="InterPro"/>
</dbReference>
<name>A0A074LJI7_9BACL</name>
<dbReference type="eggNOG" id="COG0028">
    <property type="taxonomic scope" value="Bacteria"/>
</dbReference>
<evidence type="ECO:0000259" key="6">
    <source>
        <dbReference type="Pfam" id="PF02775"/>
    </source>
</evidence>
<dbReference type="RefSeq" id="WP_038090491.1">
    <property type="nucleotide sequence ID" value="NZ_JMIR01000023.1"/>
</dbReference>
<dbReference type="InterPro" id="IPR012000">
    <property type="entry name" value="Thiamin_PyroP_enz_cen_dom"/>
</dbReference>
<dbReference type="InterPro" id="IPR045229">
    <property type="entry name" value="TPP_enz"/>
</dbReference>
<accession>A0A074LJI7</accession>
<dbReference type="Gene3D" id="3.40.50.970">
    <property type="match status" value="2"/>
</dbReference>
<dbReference type="Pfam" id="PF02775">
    <property type="entry name" value="TPP_enzyme_C"/>
    <property type="match status" value="1"/>
</dbReference>
<evidence type="ECO:0000256" key="1">
    <source>
        <dbReference type="ARBA" id="ARBA00001964"/>
    </source>
</evidence>
<evidence type="ECO:0000256" key="4">
    <source>
        <dbReference type="RuleBase" id="RU362132"/>
    </source>
</evidence>
<dbReference type="Pfam" id="PF00205">
    <property type="entry name" value="TPP_enzyme_M"/>
    <property type="match status" value="1"/>
</dbReference>
<dbReference type="GO" id="GO:0003984">
    <property type="term" value="F:acetolactate synthase activity"/>
    <property type="evidence" value="ECO:0007669"/>
    <property type="project" value="TreeGrafter"/>
</dbReference>
<comment type="cofactor">
    <cofactor evidence="1">
        <name>thiamine diphosphate</name>
        <dbReference type="ChEBI" id="CHEBI:58937"/>
    </cofactor>
</comment>
<keyword evidence="3 4" id="KW-0786">Thiamine pyrophosphate</keyword>
<evidence type="ECO:0000313" key="9">
    <source>
        <dbReference type="Proteomes" id="UP000027931"/>
    </source>
</evidence>
<sequence>MGILVSELVKNFKDWGVTHVFGIPGKPIVPLLGELEDQGIRFVLSRHEAGAGFAAAGYAFRKKTIGVAVGTSGPGGTNMLTAAAQAKAYHLPVLFITGHSSMKAVGTAHGQDSSAFGTDLERLFESVTLFSARVERADLLPVYLMHAIHKATVGARGPVHLSIPYDVFYEKIEPFTVEIPTEVPQMISSNAEKVVDLLNEAKKPVLFVGKGVVAADAYQEVIELAERWHVPVMSTPGGKGVFPTHHPLCLGGFGLGGTEEATEYLKSGVDLMLVVGTKLTDMSLAGFTTDMYPKQVAHFDIDITMVGRSLQVPTLAVQGDAKQNLRRVLDLPNSVELPKRDYSAFREIAASVVNDSDSTEPLESIDALVASSSEELVEETESGMLSARETVRAMRRSLPSNTLLFGDDGSHTFYAIQNYDILEPGTFFFDDVFGAMGHAIGYAVGAKLAEPDRPVVCLTGDGCMFMHGTEVAMAVQEKSPVIFVVLNNGRLDMVEKGMSRMIGTATGSVYEDVLKVKEFAEAMGATAHCCHTVQDVEQAIALALENTKGPTVIEVLVDPFETPPTMKRAL</sequence>
<dbReference type="InterPro" id="IPR012001">
    <property type="entry name" value="Thiamin_PyroP_enz_TPP-bd_dom"/>
</dbReference>
<dbReference type="Pfam" id="PF02776">
    <property type="entry name" value="TPP_enzyme_N"/>
    <property type="match status" value="1"/>
</dbReference>
<dbReference type="PROSITE" id="PS00187">
    <property type="entry name" value="TPP_ENZYMES"/>
    <property type="match status" value="1"/>
</dbReference>
<keyword evidence="9" id="KW-1185">Reference proteome</keyword>
<dbReference type="EMBL" id="JMIR01000023">
    <property type="protein sequence ID" value="KEO82341.1"/>
    <property type="molecule type" value="Genomic_DNA"/>
</dbReference>
<dbReference type="AlphaFoldDB" id="A0A074LJI7"/>